<dbReference type="InterPro" id="IPR037523">
    <property type="entry name" value="VOC_core"/>
</dbReference>
<dbReference type="Pfam" id="PF00903">
    <property type="entry name" value="Glyoxalase"/>
    <property type="match status" value="1"/>
</dbReference>
<proteinExistence type="predicted"/>
<name>A0ABS6BMX0_9SPHN</name>
<dbReference type="Proteomes" id="UP000776276">
    <property type="component" value="Unassembled WGS sequence"/>
</dbReference>
<sequence length="196" mass="21670">MVQPIPDGYHTVTPYLIINGAAKALDWYVEAFGAEEVMRMPMGDKIAHAEMRIGDSHIMMTDEWPDRDTLSPTSRGGGTAMFMLYVPDVDRAFARAVAAGATVVQPVTDQFYGDRSGMIVDPFGHQWNIATHVEDVSEAELQRRLAAMGDESAAQRKRAGAVSPRRPRYGLDRRIRPCSSAPPCRGRHTGWSRPSP</sequence>
<gene>
    <name evidence="3" type="ORF">KOF26_12690</name>
</gene>
<dbReference type="RefSeq" id="WP_216325409.1">
    <property type="nucleotide sequence ID" value="NZ_JAHKRT010000006.1"/>
</dbReference>
<comment type="caution">
    <text evidence="3">The sequence shown here is derived from an EMBL/GenBank/DDBJ whole genome shotgun (WGS) entry which is preliminary data.</text>
</comment>
<evidence type="ECO:0000313" key="3">
    <source>
        <dbReference type="EMBL" id="MBU3078726.1"/>
    </source>
</evidence>
<feature type="region of interest" description="Disordered" evidence="1">
    <location>
        <begin position="147"/>
        <end position="196"/>
    </location>
</feature>
<dbReference type="InterPro" id="IPR004360">
    <property type="entry name" value="Glyas_Fos-R_dOase_dom"/>
</dbReference>
<evidence type="ECO:0000256" key="1">
    <source>
        <dbReference type="SAM" id="MobiDB-lite"/>
    </source>
</evidence>
<feature type="domain" description="VOC" evidence="2">
    <location>
        <begin position="8"/>
        <end position="132"/>
    </location>
</feature>
<accession>A0ABS6BMX0</accession>
<keyword evidence="4" id="KW-1185">Reference proteome</keyword>
<dbReference type="CDD" id="cd07246">
    <property type="entry name" value="VOC_like"/>
    <property type="match status" value="1"/>
</dbReference>
<reference evidence="3 4" key="1">
    <citation type="submission" date="2021-06" db="EMBL/GenBank/DDBJ databases">
        <title>Sphingomonas sp. XMGL2, whole genome shotgun sequencing project.</title>
        <authorList>
            <person name="Zhao G."/>
            <person name="Shen L."/>
        </authorList>
    </citation>
    <scope>NUCLEOTIDE SEQUENCE [LARGE SCALE GENOMIC DNA]</scope>
    <source>
        <strain evidence="3 4">XMGL2</strain>
    </source>
</reference>
<evidence type="ECO:0000313" key="4">
    <source>
        <dbReference type="Proteomes" id="UP000776276"/>
    </source>
</evidence>
<evidence type="ECO:0000259" key="2">
    <source>
        <dbReference type="PROSITE" id="PS51819"/>
    </source>
</evidence>
<organism evidence="3 4">
    <name type="scientific">Sphingomonas quercus</name>
    <dbReference type="NCBI Taxonomy" id="2842451"/>
    <lineage>
        <taxon>Bacteria</taxon>
        <taxon>Pseudomonadati</taxon>
        <taxon>Pseudomonadota</taxon>
        <taxon>Alphaproteobacteria</taxon>
        <taxon>Sphingomonadales</taxon>
        <taxon>Sphingomonadaceae</taxon>
        <taxon>Sphingomonas</taxon>
    </lineage>
</organism>
<dbReference type="PANTHER" id="PTHR34109">
    <property type="entry name" value="BNAUNNG04460D PROTEIN-RELATED"/>
    <property type="match status" value="1"/>
</dbReference>
<dbReference type="PANTHER" id="PTHR34109:SF1">
    <property type="entry name" value="VOC DOMAIN-CONTAINING PROTEIN"/>
    <property type="match status" value="1"/>
</dbReference>
<dbReference type="EMBL" id="JAHKRT010000006">
    <property type="protein sequence ID" value="MBU3078726.1"/>
    <property type="molecule type" value="Genomic_DNA"/>
</dbReference>
<dbReference type="PROSITE" id="PS51819">
    <property type="entry name" value="VOC"/>
    <property type="match status" value="1"/>
</dbReference>
<protein>
    <submittedName>
        <fullName evidence="3">VOC family protein</fullName>
    </submittedName>
</protein>